<dbReference type="AlphaFoldDB" id="A0AAW9DLU6"/>
<accession>A0AAW9DLU6</accession>
<sequence>MTFRCFRKPSYSAKLVCIRSHPLCQRQGIISEAYRKGLFQSFLSTVSSSIAQKHTKNGFVSTERNVKCMTLATIFKKYSKPDIHFLKIDVEGHEEQVVCGNIWDLYRPWVLVIEATEPTTQIESYSAWENVLLDANYRFVYSDGLNRYYLAHERQELAAAFKAPPNTFDGFITYQHFKAEDRAAQAEDRAAQAEDRAAQAEDRAAQAEDRAAQAEDRAAQAEDRAAQAEDRATRIGYSNRRLEEYSRQQEERSHISLSQLSSAQQQINNALALSEMMTKSLSWRLTSPLRHFNPQHQIAPFIKRAFRQSNAQERNLQQAGATDSVPVTPNAIPSQYIPVQIGNLEVSYESAALCDRRGIGRVSHAILNHLERAGTLSSLDNSGSLSSVGHRKVFFFSTVHWAPEPLPQPSVLMIHDIIPLLFPEIFPDEIVADWRGRFLRIAEQASCIVTISDSSAADISRHLRVSKDKIRVIYNGVTSFSETIKPKTPIPSSHYIVYLGSYDHHKNLDVVLKAMLRPELSHISLALIGENSASDPIVKEFGLSSRVYFFGHIPDGQIGYILKNALALVFPSIYEGFGLPPLEAALLGTPSICSRRPAMTEVLKDAALFADPHRPEEWSAHIANLAEDAKFRKDLSIKAQARAETFTWDATIKRLVKILQDVSIPS</sequence>
<feature type="domain" description="Methyltransferase FkbM" evidence="4">
    <location>
        <begin position="43"/>
        <end position="139"/>
    </location>
</feature>
<feature type="domain" description="Glycosyltransferase subfamily 4-like N-terminal" evidence="5">
    <location>
        <begin position="395"/>
        <end position="477"/>
    </location>
</feature>
<comment type="caution">
    <text evidence="6">The sequence shown here is derived from an EMBL/GenBank/DDBJ whole genome shotgun (WGS) entry which is preliminary data.</text>
</comment>
<keyword evidence="7" id="KW-1185">Reference proteome</keyword>
<evidence type="ECO:0000313" key="6">
    <source>
        <dbReference type="EMBL" id="MDX5929618.1"/>
    </source>
</evidence>
<evidence type="ECO:0000259" key="3">
    <source>
        <dbReference type="Pfam" id="PF00534"/>
    </source>
</evidence>
<evidence type="ECO:0000256" key="2">
    <source>
        <dbReference type="SAM" id="MobiDB-lite"/>
    </source>
</evidence>
<dbReference type="RefSeq" id="WP_319612664.1">
    <property type="nucleotide sequence ID" value="NZ_JAWXYB010000013.1"/>
</dbReference>
<keyword evidence="1 6" id="KW-0808">Transferase</keyword>
<evidence type="ECO:0000259" key="5">
    <source>
        <dbReference type="Pfam" id="PF13439"/>
    </source>
</evidence>
<dbReference type="InterPro" id="IPR001296">
    <property type="entry name" value="Glyco_trans_1"/>
</dbReference>
<dbReference type="SUPFAM" id="SSF57997">
    <property type="entry name" value="Tropomyosin"/>
    <property type="match status" value="1"/>
</dbReference>
<protein>
    <submittedName>
        <fullName evidence="6">Glycosyltransferase</fullName>
        <ecNumber evidence="6">2.4.-.-</ecNumber>
    </submittedName>
</protein>
<organism evidence="6 7">
    <name type="scientific">Acidiphilium acidophilum</name>
    <name type="common">Thiobacillus acidophilus</name>
    <dbReference type="NCBI Taxonomy" id="76588"/>
    <lineage>
        <taxon>Bacteria</taxon>
        <taxon>Pseudomonadati</taxon>
        <taxon>Pseudomonadota</taxon>
        <taxon>Alphaproteobacteria</taxon>
        <taxon>Acetobacterales</taxon>
        <taxon>Acidocellaceae</taxon>
        <taxon>Acidiphilium</taxon>
    </lineage>
</organism>
<dbReference type="SUPFAM" id="SSF53335">
    <property type="entry name" value="S-adenosyl-L-methionine-dependent methyltransferases"/>
    <property type="match status" value="1"/>
</dbReference>
<gene>
    <name evidence="6" type="ORF">SIL87_02405</name>
</gene>
<dbReference type="Pfam" id="PF00534">
    <property type="entry name" value="Glycos_transf_1"/>
    <property type="match status" value="1"/>
</dbReference>
<evidence type="ECO:0000256" key="1">
    <source>
        <dbReference type="ARBA" id="ARBA00022679"/>
    </source>
</evidence>
<dbReference type="EC" id="2.4.-.-" evidence="6"/>
<dbReference type="PANTHER" id="PTHR46401:SF2">
    <property type="entry name" value="GLYCOSYLTRANSFERASE WBBK-RELATED"/>
    <property type="match status" value="1"/>
</dbReference>
<dbReference type="SUPFAM" id="SSF53756">
    <property type="entry name" value="UDP-Glycosyltransferase/glycogen phosphorylase"/>
    <property type="match status" value="1"/>
</dbReference>
<dbReference type="InterPro" id="IPR028098">
    <property type="entry name" value="Glyco_trans_4-like_N"/>
</dbReference>
<evidence type="ECO:0000259" key="4">
    <source>
        <dbReference type="Pfam" id="PF05050"/>
    </source>
</evidence>
<reference evidence="6 7" key="1">
    <citation type="submission" date="2023-11" db="EMBL/GenBank/DDBJ databases">
        <title>MicrobeMod: A computational toolkit for identifying prokaryotic methylation and restriction-modification with nanopore sequencing.</title>
        <authorList>
            <person name="Crits-Christoph A."/>
            <person name="Kang S.C."/>
            <person name="Lee H."/>
            <person name="Ostrov N."/>
        </authorList>
    </citation>
    <scope>NUCLEOTIDE SEQUENCE [LARGE SCALE GENOMIC DNA]</scope>
    <source>
        <strain evidence="6 7">DSMZ 700</strain>
    </source>
</reference>
<dbReference type="Pfam" id="PF13439">
    <property type="entry name" value="Glyco_transf_4"/>
    <property type="match status" value="1"/>
</dbReference>
<dbReference type="Proteomes" id="UP001279553">
    <property type="component" value="Unassembled WGS sequence"/>
</dbReference>
<dbReference type="Gene3D" id="3.40.50.2000">
    <property type="entry name" value="Glycogen Phosphorylase B"/>
    <property type="match status" value="2"/>
</dbReference>
<dbReference type="InterPro" id="IPR006342">
    <property type="entry name" value="FkbM_mtfrase"/>
</dbReference>
<dbReference type="Pfam" id="PF05050">
    <property type="entry name" value="Methyltransf_21"/>
    <property type="match status" value="1"/>
</dbReference>
<dbReference type="CDD" id="cd03809">
    <property type="entry name" value="GT4_MtfB-like"/>
    <property type="match status" value="1"/>
</dbReference>
<feature type="compositionally biased region" description="Basic and acidic residues" evidence="2">
    <location>
        <begin position="183"/>
        <end position="233"/>
    </location>
</feature>
<dbReference type="Gene3D" id="3.40.50.150">
    <property type="entry name" value="Vaccinia Virus protein VP39"/>
    <property type="match status" value="1"/>
</dbReference>
<evidence type="ECO:0000313" key="7">
    <source>
        <dbReference type="Proteomes" id="UP001279553"/>
    </source>
</evidence>
<feature type="compositionally biased region" description="Basic and acidic residues" evidence="2">
    <location>
        <begin position="240"/>
        <end position="250"/>
    </location>
</feature>
<name>A0AAW9DLU6_ACIAO</name>
<feature type="domain" description="Glycosyl transferase family 1" evidence="3">
    <location>
        <begin position="482"/>
        <end position="641"/>
    </location>
</feature>
<dbReference type="InterPro" id="IPR029063">
    <property type="entry name" value="SAM-dependent_MTases_sf"/>
</dbReference>
<dbReference type="PANTHER" id="PTHR46401">
    <property type="entry name" value="GLYCOSYLTRANSFERASE WBBK-RELATED"/>
    <property type="match status" value="1"/>
</dbReference>
<keyword evidence="6" id="KW-0328">Glycosyltransferase</keyword>
<proteinExistence type="predicted"/>
<dbReference type="EMBL" id="JAWXYB010000013">
    <property type="protein sequence ID" value="MDX5929618.1"/>
    <property type="molecule type" value="Genomic_DNA"/>
</dbReference>
<feature type="region of interest" description="Disordered" evidence="2">
    <location>
        <begin position="183"/>
        <end position="250"/>
    </location>
</feature>
<dbReference type="GO" id="GO:0016757">
    <property type="term" value="F:glycosyltransferase activity"/>
    <property type="evidence" value="ECO:0007669"/>
    <property type="project" value="UniProtKB-KW"/>
</dbReference>